<accession>A0A7S2LMR7</accession>
<feature type="coiled-coil region" evidence="1">
    <location>
        <begin position="442"/>
        <end position="481"/>
    </location>
</feature>
<evidence type="ECO:0000256" key="1">
    <source>
        <dbReference type="SAM" id="Coils"/>
    </source>
</evidence>
<name>A0A7S2LMR7_9STRA</name>
<sequence length="564" mass="67302">MVLELSSATSEKKEKRPQNLEEIYHKVSDLSGASIAVPEGSRTILTPITKQACEKHGINPEALKLRDLDSFWEHGIDKEIQILRHDAYSRRRGELMEIARNERSKLHKEESSTERSMHSVSSARTDIWEQQAKTSSTLIEMEEMRLAKLKKRKEKEILDKIQYEQKMLVVQNQMKLKEEKEVMLEEKRQRHKARKMRQAAEERRLKQLRRQAQLDAEEVHQKKLVQQMRQREAKILEEKEQAKRQIEIQARIIEQERQRKIREAKIQTQRILEQKQKDAEAKNKKREEKEHARQVKLDQKIAREKLILEAKRKATSERLERNRQAAYRKEEEKKNKILKKNEIAERNRSQHLQKQERQKHLKQQQREMDEQRRHMQLESLKNVKEDRKQMLMQKFETDQDYVHELKQRKARELAIAKEKRDLSNELKKENVIRIKKAQEYEAQRVLEKISEDEKRADEMLKRRAELALRRKKAAIEAKRQKDLLVNMLENTRGNNSIKKIRDILEGNKTKTKKSNMMDEELEAAGEVMEGPPTQNDAKPAQLLEKFLAASAHPLQREQYRSPYL</sequence>
<keyword evidence="1" id="KW-0175">Coiled coil</keyword>
<evidence type="ECO:0000313" key="3">
    <source>
        <dbReference type="EMBL" id="CAD9609271.1"/>
    </source>
</evidence>
<feature type="compositionally biased region" description="Basic and acidic residues" evidence="2">
    <location>
        <begin position="104"/>
        <end position="117"/>
    </location>
</feature>
<dbReference type="PANTHER" id="PTHR38019:SF1">
    <property type="entry name" value="N-ACETYLTRANSFERASE DOMAIN-CONTAINING PROTEIN"/>
    <property type="match status" value="1"/>
</dbReference>
<dbReference type="AlphaFoldDB" id="A0A7S2LMR7"/>
<dbReference type="PANTHER" id="PTHR38019">
    <property type="entry name" value="KDA ANTIGEN P200, PUTATIVE-RELATED"/>
    <property type="match status" value="1"/>
</dbReference>
<proteinExistence type="predicted"/>
<feature type="region of interest" description="Disordered" evidence="2">
    <location>
        <begin position="270"/>
        <end position="295"/>
    </location>
</feature>
<protein>
    <submittedName>
        <fullName evidence="3">Uncharacterized protein</fullName>
    </submittedName>
</protein>
<feature type="region of interest" description="Disordered" evidence="2">
    <location>
        <begin position="104"/>
        <end position="123"/>
    </location>
</feature>
<dbReference type="EMBL" id="HBGY01031122">
    <property type="protein sequence ID" value="CAD9609271.1"/>
    <property type="molecule type" value="Transcribed_RNA"/>
</dbReference>
<feature type="compositionally biased region" description="Basic and acidic residues" evidence="2">
    <location>
        <begin position="272"/>
        <end position="295"/>
    </location>
</feature>
<organism evidence="3">
    <name type="scientific">Leptocylindrus danicus</name>
    <dbReference type="NCBI Taxonomy" id="163516"/>
    <lineage>
        <taxon>Eukaryota</taxon>
        <taxon>Sar</taxon>
        <taxon>Stramenopiles</taxon>
        <taxon>Ochrophyta</taxon>
        <taxon>Bacillariophyta</taxon>
        <taxon>Coscinodiscophyceae</taxon>
        <taxon>Chaetocerotophycidae</taxon>
        <taxon>Leptocylindrales</taxon>
        <taxon>Leptocylindraceae</taxon>
        <taxon>Leptocylindrus</taxon>
    </lineage>
</organism>
<feature type="region of interest" description="Disordered" evidence="2">
    <location>
        <begin position="338"/>
        <end position="371"/>
    </location>
</feature>
<evidence type="ECO:0000256" key="2">
    <source>
        <dbReference type="SAM" id="MobiDB-lite"/>
    </source>
</evidence>
<reference evidence="3" key="1">
    <citation type="submission" date="2021-01" db="EMBL/GenBank/DDBJ databases">
        <authorList>
            <person name="Corre E."/>
            <person name="Pelletier E."/>
            <person name="Niang G."/>
            <person name="Scheremetjew M."/>
            <person name="Finn R."/>
            <person name="Kale V."/>
            <person name="Holt S."/>
            <person name="Cochrane G."/>
            <person name="Meng A."/>
            <person name="Brown T."/>
            <person name="Cohen L."/>
        </authorList>
    </citation>
    <scope>NUCLEOTIDE SEQUENCE</scope>
    <source>
        <strain evidence="3">B650</strain>
    </source>
</reference>
<gene>
    <name evidence="3" type="ORF">LDAN0321_LOCUS19397</name>
</gene>